<dbReference type="EMBL" id="JAJEPS010000013">
    <property type="protein sequence ID" value="MCC2127010.1"/>
    <property type="molecule type" value="Genomic_DNA"/>
</dbReference>
<protein>
    <submittedName>
        <fullName evidence="5">YDG domain-containing protein</fullName>
    </submittedName>
</protein>
<dbReference type="InterPro" id="IPR011050">
    <property type="entry name" value="Pectin_lyase_fold/virulence"/>
</dbReference>
<dbReference type="Pfam" id="PF18657">
    <property type="entry name" value="YDG"/>
    <property type="match status" value="1"/>
</dbReference>
<feature type="chain" id="PRO_5042022463" evidence="3">
    <location>
        <begin position="26"/>
        <end position="1581"/>
    </location>
</feature>
<keyword evidence="2" id="KW-0812">Transmembrane</keyword>
<comment type="caution">
    <text evidence="5">The sequence shown here is derived from an EMBL/GenBank/DDBJ whole genome shotgun (WGS) entry which is preliminary data.</text>
</comment>
<evidence type="ECO:0000259" key="4">
    <source>
        <dbReference type="PROSITE" id="PS50853"/>
    </source>
</evidence>
<feature type="signal peptide" evidence="3">
    <location>
        <begin position="1"/>
        <end position="25"/>
    </location>
</feature>
<reference evidence="5 6" key="1">
    <citation type="submission" date="2021-10" db="EMBL/GenBank/DDBJ databases">
        <title>Anaerobic single-cell dispensing facilitates the cultivation of human gut bacteria.</title>
        <authorList>
            <person name="Afrizal A."/>
        </authorList>
    </citation>
    <scope>NUCLEOTIDE SEQUENCE [LARGE SCALE GENOMIC DNA]</scope>
    <source>
        <strain evidence="5 6">CLA-AA-H276</strain>
    </source>
</reference>
<feature type="region of interest" description="Disordered" evidence="1">
    <location>
        <begin position="35"/>
        <end position="124"/>
    </location>
</feature>
<organism evidence="5 6">
    <name type="scientific">Hominiventricola filiformis</name>
    <dbReference type="NCBI Taxonomy" id="2885352"/>
    <lineage>
        <taxon>Bacteria</taxon>
        <taxon>Bacillati</taxon>
        <taxon>Bacillota</taxon>
        <taxon>Clostridia</taxon>
        <taxon>Lachnospirales</taxon>
        <taxon>Lachnospiraceae</taxon>
        <taxon>Hominiventricola</taxon>
    </lineage>
</organism>
<proteinExistence type="predicted"/>
<feature type="compositionally biased region" description="Acidic residues" evidence="1">
    <location>
        <begin position="74"/>
        <end position="119"/>
    </location>
</feature>
<dbReference type="Gene3D" id="2.60.40.10">
    <property type="entry name" value="Immunoglobulins"/>
    <property type="match status" value="1"/>
</dbReference>
<dbReference type="Proteomes" id="UP001198220">
    <property type="component" value="Unassembled WGS sequence"/>
</dbReference>
<evidence type="ECO:0000256" key="1">
    <source>
        <dbReference type="SAM" id="MobiDB-lite"/>
    </source>
</evidence>
<keyword evidence="2" id="KW-1133">Transmembrane helix</keyword>
<keyword evidence="6" id="KW-1185">Reference proteome</keyword>
<dbReference type="RefSeq" id="WP_308459791.1">
    <property type="nucleotide sequence ID" value="NZ_JAJEPS010000013.1"/>
</dbReference>
<evidence type="ECO:0000256" key="2">
    <source>
        <dbReference type="SAM" id="Phobius"/>
    </source>
</evidence>
<sequence>MKKRVLSLTMAFLLAFTMLPTQVAAEELPEYEGIVEEGTPEEESLEEDALETESLEAEALAAEVENTERTVLTEETEETVTETEPTEEVTEAPTGEETEDAEVKEEVPAEQEETEEVPTEEIQPAEQQVSIQAMEANGVAVQAEDGETECTHPNATETECPDCGITWCIKDDAGTKYTSLKDAFDNAPDGSMLTLMTDTYDRNDYKIIDKKYTIDPAGHTLDSWNIYIYRKKNPASLTLTGSGKVKVSINLGSNADLNLPKTWNGSIKTVNILSGSHNSTKIAGGTIDSLVLYVNKLSISGGTFGEIRNNLDSKIWAPALLESGYVFKQGNQAIEFSRDLSANESLWNVTVEKCEEHRDKNNDGKCDYCDLEATFNAEVTAVDSTTARYSGLQRAFNEAQDGATVKLLADIPAGAQNAAYIVDGKQLTLDLNGKTISGSGISVTNGADLKVTGNGTIDGELMFASKSTGKLSGGKFGKVVSNNSDKTLEDLLEKGYTYRDYETYEWKQNITESSIDKVEVQLAPIREVEITNHVGELTYGYSADAQQYIQAKAILQGSYADYNLVDYRWYEINEAGEALSEYVYKNSFFIPTGLKAGKHTYRVDAACSSYVLKADVTFEVEKAASTVTTAPAAQKLTYTGEDQHLVTAGSTSDGELVYSLEKEGTYTPAIPTGKAAQEYTVWYKVKGDANHKDSEPASVTATISYLATDAAATLAETNKGQNGWYTSTVTIQAPAGYTISSTLEGTYAADFTTDTNGENTYYLRQDSSGFITDAKTIQVPIDTDQPSGGKTDLSDAALRVGWYLSKENITVTQSVEDATSGPDHIEYQLTPSTDSAGTLGSNQDSGSVSVNAEGKASFTISKQFKGSIKIIPYDKAGNAGNPITFEKVAAEDEKPELEVTDTFEEGWHTTAQTVHVHAQDMRSGLYMMTYKMDDGDLETLFRGLSNMTVEKEVSFPAQEGVHTYSIIALDNAWNGATVKVTIRQDTQAPTKPTLSISKEATDTTVTLQASATDEASGVQEYTLLETSGKIPPQTSEDGVFDLTYLNSDTEYVFTVTAKDNAGHISEISDVFNVKTRKKPFANAVVTLKNADKIYNGTVQTPDVEVSMNGTALTADQYVVSYEQDGTAVAAPTKAGTYKVVVTAGENGDYEGIASGQPTYTIAKKTITASLNGTLTKTYDGTTKVLEAQKLTVLLKGVEDGDKVTATADAYAYNSAEVKDADTITGSVIALAGADAENYQLAETKASVSAKILQKNLAKADVTLGAALVANGKSQTQAVEKVMLDGTELTAKDYEVTGNQAAAAGSYTLTIEGKNNYTGKVQKTYVVVPAEEQMVSTGNGDVKIGEGTLKVSVSAGQDAPEMSLASDKKTLIKMLIQGGNLTADEIVLIEEGATIELTLNVEHAEATVSAETRAAMEKTAGEFTIGRYLNITFTKSVNGEKESEIHEIKAPIKISFRLSNDLLNTDRKVKREYMVLRNHDGEVTSLPGTFADGIITFETDRFSDYAIAWKDTAVSTSGSKKKHRSGSAQQEATAVAAPEVSQLVQAQSAPTGDTAPIEWMLLLAALSAAGIGMIIARKRKEN</sequence>
<feature type="transmembrane region" description="Helical" evidence="2">
    <location>
        <begin position="1558"/>
        <end position="1575"/>
    </location>
</feature>
<dbReference type="PROSITE" id="PS50853">
    <property type="entry name" value="FN3"/>
    <property type="match status" value="1"/>
</dbReference>
<feature type="compositionally biased region" description="Acidic residues" evidence="1">
    <location>
        <begin position="35"/>
        <end position="56"/>
    </location>
</feature>
<gene>
    <name evidence="5" type="ORF">LKD36_12620</name>
</gene>
<keyword evidence="2" id="KW-0472">Membrane</keyword>
<dbReference type="SMART" id="SM00060">
    <property type="entry name" value="FN3"/>
    <property type="match status" value="1"/>
</dbReference>
<evidence type="ECO:0000313" key="5">
    <source>
        <dbReference type="EMBL" id="MCC2127010.1"/>
    </source>
</evidence>
<name>A0AAE3DC81_9FIRM</name>
<dbReference type="InterPro" id="IPR041248">
    <property type="entry name" value="YDG"/>
</dbReference>
<evidence type="ECO:0000256" key="3">
    <source>
        <dbReference type="SAM" id="SignalP"/>
    </source>
</evidence>
<dbReference type="SUPFAM" id="SSF51126">
    <property type="entry name" value="Pectin lyase-like"/>
    <property type="match status" value="1"/>
</dbReference>
<evidence type="ECO:0000313" key="6">
    <source>
        <dbReference type="Proteomes" id="UP001198220"/>
    </source>
</evidence>
<dbReference type="InterPro" id="IPR036116">
    <property type="entry name" value="FN3_sf"/>
</dbReference>
<dbReference type="InterPro" id="IPR013783">
    <property type="entry name" value="Ig-like_fold"/>
</dbReference>
<dbReference type="CDD" id="cd00063">
    <property type="entry name" value="FN3"/>
    <property type="match status" value="1"/>
</dbReference>
<accession>A0AAE3DC81</accession>
<dbReference type="InterPro" id="IPR003961">
    <property type="entry name" value="FN3_dom"/>
</dbReference>
<keyword evidence="3" id="KW-0732">Signal</keyword>
<dbReference type="SUPFAM" id="SSF49265">
    <property type="entry name" value="Fibronectin type III"/>
    <property type="match status" value="1"/>
</dbReference>
<feature type="domain" description="Fibronectin type-III" evidence="4">
    <location>
        <begin position="988"/>
        <end position="1078"/>
    </location>
</feature>